<protein>
    <recommendedName>
        <fullName evidence="4">Iron-related transcription factor 3 bHLH domain-containing protein</fullName>
    </recommendedName>
</protein>
<dbReference type="GO" id="GO:0003677">
    <property type="term" value="F:DNA binding"/>
    <property type="evidence" value="ECO:0007669"/>
    <property type="project" value="UniProtKB-KW"/>
</dbReference>
<dbReference type="PANTHER" id="PTHR47075">
    <property type="entry name" value="TRANSCRIPTION FACTOR BHLH47"/>
    <property type="match status" value="1"/>
</dbReference>
<feature type="domain" description="Iron-related transcription factor 3 bHLH" evidence="4">
    <location>
        <begin position="73"/>
        <end position="104"/>
    </location>
</feature>
<dbReference type="Pfam" id="PF23177">
    <property type="entry name" value="bHLH_IRO3"/>
    <property type="match status" value="1"/>
</dbReference>
<reference evidence="5" key="5">
    <citation type="journal article" date="2021" name="G3 (Bethesda)">
        <title>Aegilops tauschii genome assembly Aet v5.0 features greater sequence contiguity and improved annotation.</title>
        <authorList>
            <person name="Wang L."/>
            <person name="Zhu T."/>
            <person name="Rodriguez J.C."/>
            <person name="Deal K.R."/>
            <person name="Dubcovsky J."/>
            <person name="McGuire P.E."/>
            <person name="Lux T."/>
            <person name="Spannagl M."/>
            <person name="Mayer K.F.X."/>
            <person name="Baldrich P."/>
            <person name="Meyers B.C."/>
            <person name="Huo N."/>
            <person name="Gu Y.Q."/>
            <person name="Zhou H."/>
            <person name="Devos K.M."/>
            <person name="Bennetzen J.L."/>
            <person name="Unver T."/>
            <person name="Budak H."/>
            <person name="Gulick P.J."/>
            <person name="Galiba G."/>
            <person name="Kalapos B."/>
            <person name="Nelson D.R."/>
            <person name="Li P."/>
            <person name="You F.M."/>
            <person name="Luo M.C."/>
            <person name="Dvorak J."/>
        </authorList>
    </citation>
    <scope>NUCLEOTIDE SEQUENCE [LARGE SCALE GENOMIC DNA]</scope>
    <source>
        <strain evidence="5">cv. AL8/78</strain>
    </source>
</reference>
<name>A0A453EN96_AEGTS</name>
<organism evidence="5 6">
    <name type="scientific">Aegilops tauschii subsp. strangulata</name>
    <name type="common">Goatgrass</name>
    <dbReference type="NCBI Taxonomy" id="200361"/>
    <lineage>
        <taxon>Eukaryota</taxon>
        <taxon>Viridiplantae</taxon>
        <taxon>Streptophyta</taxon>
        <taxon>Embryophyta</taxon>
        <taxon>Tracheophyta</taxon>
        <taxon>Spermatophyta</taxon>
        <taxon>Magnoliopsida</taxon>
        <taxon>Liliopsida</taxon>
        <taxon>Poales</taxon>
        <taxon>Poaceae</taxon>
        <taxon>BOP clade</taxon>
        <taxon>Pooideae</taxon>
        <taxon>Triticodae</taxon>
        <taxon>Triticeae</taxon>
        <taxon>Triticinae</taxon>
        <taxon>Aegilops</taxon>
    </lineage>
</organism>
<dbReference type="InterPro" id="IPR057075">
    <property type="entry name" value="bHLH_IRO3"/>
</dbReference>
<keyword evidence="2" id="KW-0539">Nucleus</keyword>
<evidence type="ECO:0000313" key="5">
    <source>
        <dbReference type="EnsemblPlants" id="AET3Gv20406200.16"/>
    </source>
</evidence>
<reference evidence="6" key="1">
    <citation type="journal article" date="2014" name="Science">
        <title>Ancient hybridizations among the ancestral genomes of bread wheat.</title>
        <authorList>
            <consortium name="International Wheat Genome Sequencing Consortium,"/>
            <person name="Marcussen T."/>
            <person name="Sandve S.R."/>
            <person name="Heier L."/>
            <person name="Spannagl M."/>
            <person name="Pfeifer M."/>
            <person name="Jakobsen K.S."/>
            <person name="Wulff B.B."/>
            <person name="Steuernagel B."/>
            <person name="Mayer K.F."/>
            <person name="Olsen O.A."/>
        </authorList>
    </citation>
    <scope>NUCLEOTIDE SEQUENCE [LARGE SCALE GENOMIC DNA]</scope>
    <source>
        <strain evidence="6">cv. AL8/78</strain>
    </source>
</reference>
<keyword evidence="6" id="KW-1185">Reference proteome</keyword>
<reference evidence="6" key="2">
    <citation type="journal article" date="2017" name="Nat. Plants">
        <title>The Aegilops tauschii genome reveals multiple impacts of transposons.</title>
        <authorList>
            <person name="Zhao G."/>
            <person name="Zou C."/>
            <person name="Li K."/>
            <person name="Wang K."/>
            <person name="Li T."/>
            <person name="Gao L."/>
            <person name="Zhang X."/>
            <person name="Wang H."/>
            <person name="Yang Z."/>
            <person name="Liu X."/>
            <person name="Jiang W."/>
            <person name="Mao L."/>
            <person name="Kong X."/>
            <person name="Jiao Y."/>
            <person name="Jia J."/>
        </authorList>
    </citation>
    <scope>NUCLEOTIDE SEQUENCE [LARGE SCALE GENOMIC DNA]</scope>
    <source>
        <strain evidence="6">cv. AL8/78</strain>
    </source>
</reference>
<proteinExistence type="predicted"/>
<reference evidence="5" key="3">
    <citation type="journal article" date="2017" name="Nature">
        <title>Genome sequence of the progenitor of the wheat D genome Aegilops tauschii.</title>
        <authorList>
            <person name="Luo M.C."/>
            <person name="Gu Y.Q."/>
            <person name="Puiu D."/>
            <person name="Wang H."/>
            <person name="Twardziok S.O."/>
            <person name="Deal K.R."/>
            <person name="Huo N."/>
            <person name="Zhu T."/>
            <person name="Wang L."/>
            <person name="Wang Y."/>
            <person name="McGuire P.E."/>
            <person name="Liu S."/>
            <person name="Long H."/>
            <person name="Ramasamy R.K."/>
            <person name="Rodriguez J.C."/>
            <person name="Van S.L."/>
            <person name="Yuan L."/>
            <person name="Wang Z."/>
            <person name="Xia Z."/>
            <person name="Xiao L."/>
            <person name="Anderson O.D."/>
            <person name="Ouyang S."/>
            <person name="Liang Y."/>
            <person name="Zimin A.V."/>
            <person name="Pertea G."/>
            <person name="Qi P."/>
            <person name="Bennetzen J.L."/>
            <person name="Dai X."/>
            <person name="Dawson M.W."/>
            <person name="Muller H.G."/>
            <person name="Kugler K."/>
            <person name="Rivarola-Duarte L."/>
            <person name="Spannagl M."/>
            <person name="Mayer K.F.X."/>
            <person name="Lu F.H."/>
            <person name="Bevan M.W."/>
            <person name="Leroy P."/>
            <person name="Li P."/>
            <person name="You F.M."/>
            <person name="Sun Q."/>
            <person name="Liu Z."/>
            <person name="Lyons E."/>
            <person name="Wicker T."/>
            <person name="Salzberg S.L."/>
            <person name="Devos K.M."/>
            <person name="Dvorak J."/>
        </authorList>
    </citation>
    <scope>NUCLEOTIDE SEQUENCE [LARGE SCALE GENOMIC DNA]</scope>
    <source>
        <strain evidence="5">cv. AL8/78</strain>
    </source>
</reference>
<dbReference type="AlphaFoldDB" id="A0A453EN96"/>
<dbReference type="Gramene" id="AET3Gv20406200.16">
    <property type="protein sequence ID" value="AET3Gv20406200.16"/>
    <property type="gene ID" value="AET3Gv20406200"/>
</dbReference>
<evidence type="ECO:0000313" key="6">
    <source>
        <dbReference type="Proteomes" id="UP000015105"/>
    </source>
</evidence>
<dbReference type="EnsemblPlants" id="AET3Gv20406200.16">
    <property type="protein sequence ID" value="AET3Gv20406200.16"/>
    <property type="gene ID" value="AET3Gv20406200"/>
</dbReference>
<feature type="region of interest" description="Disordered" evidence="3">
    <location>
        <begin position="1"/>
        <end position="52"/>
    </location>
</feature>
<sequence length="105" mass="11625">MQWRRGCGAPALDLGDGGMDVERHQSGGSGAAPEQWSGGSGAASSSSRCPRRRLRRSSCFLPYPTPVTDDKCKKKALRIIHKAEREKHKRDLLNDLFSELDEMLV</sequence>
<keyword evidence="1" id="KW-0238">DNA-binding</keyword>
<reference evidence="5" key="4">
    <citation type="submission" date="2019-03" db="UniProtKB">
        <authorList>
            <consortium name="EnsemblPlants"/>
        </authorList>
    </citation>
    <scope>IDENTIFICATION</scope>
</reference>
<evidence type="ECO:0000256" key="2">
    <source>
        <dbReference type="ARBA" id="ARBA00023242"/>
    </source>
</evidence>
<accession>A0A453EN96</accession>
<dbReference type="PANTHER" id="PTHR47075:SF9">
    <property type="entry name" value="TRANSCRIPTION FACTOR BHLH47"/>
    <property type="match status" value="1"/>
</dbReference>
<evidence type="ECO:0000256" key="3">
    <source>
        <dbReference type="SAM" id="MobiDB-lite"/>
    </source>
</evidence>
<dbReference type="Proteomes" id="UP000015105">
    <property type="component" value="Chromosome 3D"/>
</dbReference>
<evidence type="ECO:0000259" key="4">
    <source>
        <dbReference type="Pfam" id="PF23177"/>
    </source>
</evidence>
<evidence type="ECO:0000256" key="1">
    <source>
        <dbReference type="ARBA" id="ARBA00023125"/>
    </source>
</evidence>